<dbReference type="InterPro" id="IPR036910">
    <property type="entry name" value="HMG_box_dom_sf"/>
</dbReference>
<feature type="region of interest" description="Disordered" evidence="5">
    <location>
        <begin position="249"/>
        <end position="454"/>
    </location>
</feature>
<dbReference type="EMBL" id="MU004233">
    <property type="protein sequence ID" value="KAF2671532.1"/>
    <property type="molecule type" value="Genomic_DNA"/>
</dbReference>
<feature type="compositionally biased region" description="Basic and acidic residues" evidence="5">
    <location>
        <begin position="603"/>
        <end position="617"/>
    </location>
</feature>
<dbReference type="InterPro" id="IPR050140">
    <property type="entry name" value="SRY-related_HMG-box_TF-like"/>
</dbReference>
<keyword evidence="1" id="KW-0805">Transcription regulation</keyword>
<evidence type="ECO:0000256" key="4">
    <source>
        <dbReference type="PROSITE-ProRule" id="PRU00267"/>
    </source>
</evidence>
<accession>A0A6A6UH67</accession>
<dbReference type="SMART" id="SM00398">
    <property type="entry name" value="HMG"/>
    <property type="match status" value="1"/>
</dbReference>
<evidence type="ECO:0000313" key="7">
    <source>
        <dbReference type="EMBL" id="KAF2671532.1"/>
    </source>
</evidence>
<dbReference type="GO" id="GO:0000978">
    <property type="term" value="F:RNA polymerase II cis-regulatory region sequence-specific DNA binding"/>
    <property type="evidence" value="ECO:0007669"/>
    <property type="project" value="TreeGrafter"/>
</dbReference>
<evidence type="ECO:0000256" key="1">
    <source>
        <dbReference type="ARBA" id="ARBA00023015"/>
    </source>
</evidence>
<dbReference type="GO" id="GO:0000122">
    <property type="term" value="P:negative regulation of transcription by RNA polymerase II"/>
    <property type="evidence" value="ECO:0007669"/>
    <property type="project" value="TreeGrafter"/>
</dbReference>
<dbReference type="GO" id="GO:0001228">
    <property type="term" value="F:DNA-binding transcription activator activity, RNA polymerase II-specific"/>
    <property type="evidence" value="ECO:0007669"/>
    <property type="project" value="TreeGrafter"/>
</dbReference>
<feature type="domain" description="HMG box" evidence="6">
    <location>
        <begin position="152"/>
        <end position="220"/>
    </location>
</feature>
<name>A0A6A6UH67_9PEZI</name>
<evidence type="ECO:0000256" key="5">
    <source>
        <dbReference type="SAM" id="MobiDB-lite"/>
    </source>
</evidence>
<proteinExistence type="predicted"/>
<feature type="compositionally biased region" description="Low complexity" evidence="5">
    <location>
        <begin position="249"/>
        <end position="271"/>
    </location>
</feature>
<evidence type="ECO:0000259" key="6">
    <source>
        <dbReference type="PROSITE" id="PS50118"/>
    </source>
</evidence>
<keyword evidence="4" id="KW-0539">Nucleus</keyword>
<dbReference type="PANTHER" id="PTHR10270">
    <property type="entry name" value="SOX TRANSCRIPTION FACTOR"/>
    <property type="match status" value="1"/>
</dbReference>
<dbReference type="FunFam" id="1.10.30.10:FF:000041">
    <property type="entry name" value="HMG box family protein"/>
    <property type="match status" value="1"/>
</dbReference>
<evidence type="ECO:0000313" key="8">
    <source>
        <dbReference type="Proteomes" id="UP000799302"/>
    </source>
</evidence>
<organism evidence="7 8">
    <name type="scientific">Microthyrium microscopicum</name>
    <dbReference type="NCBI Taxonomy" id="703497"/>
    <lineage>
        <taxon>Eukaryota</taxon>
        <taxon>Fungi</taxon>
        <taxon>Dikarya</taxon>
        <taxon>Ascomycota</taxon>
        <taxon>Pezizomycotina</taxon>
        <taxon>Dothideomycetes</taxon>
        <taxon>Dothideomycetes incertae sedis</taxon>
        <taxon>Microthyriales</taxon>
        <taxon>Microthyriaceae</taxon>
        <taxon>Microthyrium</taxon>
    </lineage>
</organism>
<reference evidence="7" key="1">
    <citation type="journal article" date="2020" name="Stud. Mycol.">
        <title>101 Dothideomycetes genomes: a test case for predicting lifestyles and emergence of pathogens.</title>
        <authorList>
            <person name="Haridas S."/>
            <person name="Albert R."/>
            <person name="Binder M."/>
            <person name="Bloem J."/>
            <person name="Labutti K."/>
            <person name="Salamov A."/>
            <person name="Andreopoulos B."/>
            <person name="Baker S."/>
            <person name="Barry K."/>
            <person name="Bills G."/>
            <person name="Bluhm B."/>
            <person name="Cannon C."/>
            <person name="Castanera R."/>
            <person name="Culley D."/>
            <person name="Daum C."/>
            <person name="Ezra D."/>
            <person name="Gonzalez J."/>
            <person name="Henrissat B."/>
            <person name="Kuo A."/>
            <person name="Liang C."/>
            <person name="Lipzen A."/>
            <person name="Lutzoni F."/>
            <person name="Magnuson J."/>
            <person name="Mondo S."/>
            <person name="Nolan M."/>
            <person name="Ohm R."/>
            <person name="Pangilinan J."/>
            <person name="Park H.-J."/>
            <person name="Ramirez L."/>
            <person name="Alfaro M."/>
            <person name="Sun H."/>
            <person name="Tritt A."/>
            <person name="Yoshinaga Y."/>
            <person name="Zwiers L.-H."/>
            <person name="Turgeon B."/>
            <person name="Goodwin S."/>
            <person name="Spatafora J."/>
            <person name="Crous P."/>
            <person name="Grigoriev I."/>
        </authorList>
    </citation>
    <scope>NUCLEOTIDE SEQUENCE</scope>
    <source>
        <strain evidence="7">CBS 115976</strain>
    </source>
</reference>
<sequence>MHASTAAPHVPSVPRPEAKQSGAAIASAPEGDAAASFRRRHDQSHLPAAPDRQQSNNWAFAPRESTSEEPPPVFEQEARKGPETRLRTALSASPRNISEPPSSFARMTRKRAAEQAGFDEDQLSAEQESALETEQQVSPSSHICLCQPDPKIPRPRNAFILYRQHHHADILREYPGSSNPDISKIAGQLWAKEPDNTKDEWKKLAEEEKLRHSLQFPEYRFQPRHKTKGRAANTQVTEKGRCIKCGGRSISSIGSIPSSPQSTNPPNSGSTDQSTPGHRTLPHLQQLKLTSPQKTPTSPLKTLEPPTGTMAESAKKRRYESYGSPAALALSNRVRDEGRPVTSAGRPSPVFTGYNSQNRRDSLPPPPSATFTRGSERLGHPMAQSPTDRNAPMGPPPPRSAMLSRSVNGIPPPPPTPRSIAVGPQSPSSLRYQSPQGPVHIPESPRVSSLGSVDHNRMMPTPFLGKIRILRRVVPPIRIDASMGPNISKKGAIIAVEGDKDAPTDSVLAALEMELRKTGEFDVQTMNGPGLPGTNPTFGQYLGEVARWHTSCAKLYDLLVGPPKDDAAATTNSASGTPKAVRVSDTSEDVKMAEADDAMSKSASEHSKRPSLGRRDSITSQASAASKHSAMSSLFYASTSSHAEPSSSGKITLVLIPSYLVGSSDAWAAALPIRDAYGSSDHWSWAATVWRGVLGPDFTIYVRSEEGEAAQRQGDSMDWAGSNNKSHVDISEDMGTLVVRSSKEKGMATVDGAAVRRVAFEVAIFPKQRKARR</sequence>
<evidence type="ECO:0000256" key="3">
    <source>
        <dbReference type="ARBA" id="ARBA00023163"/>
    </source>
</evidence>
<feature type="compositionally biased region" description="Polar residues" evidence="5">
    <location>
        <begin position="425"/>
        <end position="436"/>
    </location>
</feature>
<evidence type="ECO:0000256" key="2">
    <source>
        <dbReference type="ARBA" id="ARBA00023125"/>
    </source>
</evidence>
<dbReference type="Proteomes" id="UP000799302">
    <property type="component" value="Unassembled WGS sequence"/>
</dbReference>
<keyword evidence="2 4" id="KW-0238">DNA-binding</keyword>
<feature type="region of interest" description="Disordered" evidence="5">
    <location>
        <begin position="566"/>
        <end position="623"/>
    </location>
</feature>
<dbReference type="OrthoDB" id="6247875at2759"/>
<dbReference type="Pfam" id="PF00505">
    <property type="entry name" value="HMG_box"/>
    <property type="match status" value="1"/>
</dbReference>
<keyword evidence="8" id="KW-1185">Reference proteome</keyword>
<keyword evidence="3" id="KW-0804">Transcription</keyword>
<protein>
    <recommendedName>
        <fullName evidence="6">HMG box domain-containing protein</fullName>
    </recommendedName>
</protein>
<gene>
    <name evidence="7" type="ORF">BT63DRAFT_412551</name>
</gene>
<dbReference type="GO" id="GO:0005634">
    <property type="term" value="C:nucleus"/>
    <property type="evidence" value="ECO:0007669"/>
    <property type="project" value="UniProtKB-UniRule"/>
</dbReference>
<feature type="region of interest" description="Disordered" evidence="5">
    <location>
        <begin position="1"/>
        <end position="142"/>
    </location>
</feature>
<feature type="compositionally biased region" description="Polar residues" evidence="5">
    <location>
        <begin position="287"/>
        <end position="300"/>
    </location>
</feature>
<dbReference type="InterPro" id="IPR009071">
    <property type="entry name" value="HMG_box_dom"/>
</dbReference>
<dbReference type="PANTHER" id="PTHR10270:SF161">
    <property type="entry name" value="SEX-DETERMINING REGION Y PROTEIN"/>
    <property type="match status" value="1"/>
</dbReference>
<dbReference type="GO" id="GO:0030154">
    <property type="term" value="P:cell differentiation"/>
    <property type="evidence" value="ECO:0007669"/>
    <property type="project" value="TreeGrafter"/>
</dbReference>
<dbReference type="SUPFAM" id="SSF47095">
    <property type="entry name" value="HMG-box"/>
    <property type="match status" value="1"/>
</dbReference>
<dbReference type="AlphaFoldDB" id="A0A6A6UH67"/>
<dbReference type="PROSITE" id="PS50118">
    <property type="entry name" value="HMG_BOX_2"/>
    <property type="match status" value="1"/>
</dbReference>
<feature type="DNA-binding region" description="HMG box" evidence="4">
    <location>
        <begin position="152"/>
        <end position="220"/>
    </location>
</feature>
<dbReference type="CDD" id="cd01389">
    <property type="entry name" value="HMG-box_ROX1-like"/>
    <property type="match status" value="1"/>
</dbReference>
<feature type="compositionally biased region" description="Polar residues" evidence="5">
    <location>
        <begin position="124"/>
        <end position="141"/>
    </location>
</feature>
<dbReference type="Gene3D" id="1.10.30.10">
    <property type="entry name" value="High mobility group box domain"/>
    <property type="match status" value="1"/>
</dbReference>
<feature type="compositionally biased region" description="Basic and acidic residues" evidence="5">
    <location>
        <begin position="76"/>
        <end position="86"/>
    </location>
</feature>
<feature type="compositionally biased region" description="Polar residues" evidence="5">
    <location>
        <begin position="90"/>
        <end position="101"/>
    </location>
</feature>